<gene>
    <name evidence="3" type="ORF">Tco_1042379</name>
</gene>
<reference evidence="3" key="1">
    <citation type="journal article" date="2022" name="Int. J. Mol. Sci.">
        <title>Draft Genome of Tanacetum Coccineum: Genomic Comparison of Closely Related Tanacetum-Family Plants.</title>
        <authorList>
            <person name="Yamashiro T."/>
            <person name="Shiraishi A."/>
            <person name="Nakayama K."/>
            <person name="Satake H."/>
        </authorList>
    </citation>
    <scope>NUCLEOTIDE SEQUENCE</scope>
</reference>
<feature type="domain" description="Integrase catalytic" evidence="2">
    <location>
        <begin position="35"/>
        <end position="206"/>
    </location>
</feature>
<proteinExistence type="predicted"/>
<feature type="compositionally biased region" description="Polar residues" evidence="1">
    <location>
        <begin position="275"/>
        <end position="289"/>
    </location>
</feature>
<comment type="caution">
    <text evidence="3">The sequence shown here is derived from an EMBL/GenBank/DDBJ whole genome shotgun (WGS) entry which is preliminary data.</text>
</comment>
<feature type="compositionally biased region" description="Basic and acidic residues" evidence="1">
    <location>
        <begin position="445"/>
        <end position="462"/>
    </location>
</feature>
<evidence type="ECO:0000256" key="1">
    <source>
        <dbReference type="SAM" id="MobiDB-lite"/>
    </source>
</evidence>
<feature type="compositionally biased region" description="Polar residues" evidence="1">
    <location>
        <begin position="248"/>
        <end position="261"/>
    </location>
</feature>
<feature type="region of interest" description="Disordered" evidence="1">
    <location>
        <begin position="200"/>
        <end position="228"/>
    </location>
</feature>
<feature type="region of interest" description="Disordered" evidence="1">
    <location>
        <begin position="442"/>
        <end position="462"/>
    </location>
</feature>
<evidence type="ECO:0000313" key="3">
    <source>
        <dbReference type="EMBL" id="GJT75654.1"/>
    </source>
</evidence>
<dbReference type="EMBL" id="BQNB010018550">
    <property type="protein sequence ID" value="GJT75654.1"/>
    <property type="molecule type" value="Genomic_DNA"/>
</dbReference>
<name>A0ABQ5GJN4_9ASTR</name>
<dbReference type="InterPro" id="IPR039537">
    <property type="entry name" value="Retrotran_Ty1/copia-like"/>
</dbReference>
<dbReference type="Proteomes" id="UP001151760">
    <property type="component" value="Unassembled WGS sequence"/>
</dbReference>
<dbReference type="InterPro" id="IPR036397">
    <property type="entry name" value="RNaseH_sf"/>
</dbReference>
<dbReference type="PANTHER" id="PTHR42648">
    <property type="entry name" value="TRANSPOSASE, PUTATIVE-RELATED"/>
    <property type="match status" value="1"/>
</dbReference>
<reference evidence="3" key="2">
    <citation type="submission" date="2022-01" db="EMBL/GenBank/DDBJ databases">
        <authorList>
            <person name="Yamashiro T."/>
            <person name="Shiraishi A."/>
            <person name="Satake H."/>
            <person name="Nakayama K."/>
        </authorList>
    </citation>
    <scope>NUCLEOTIDE SEQUENCE</scope>
</reference>
<sequence>MSKELVDGLSKFKYDKDHLCLAREQGKSKKASFPSQLVPRIESKLELIHMDLCGPMRVESINGKKYIFVIFDDYSLYTLVYFLHTKYEAPNTIINFINQVQRNFKAKILKIRTDNGTKFKNEKLQLFYEKLGIIHHKSSARTPQQNGVVERRNCTLVEDARTMLIFSKTPKFLWPEAITTACFTQNRSIVPTRYNKTPYELIHGRKPNSSRGFHSSEDSQSVPSKTDLDNLFGPLYEEYYATSPPEVSDNSAANTFDNNDTSSSSIVVEEDESPQIVSSSTEQVEPNTPVLNENANEIVQEDVTEFDGNVFYYPPQTPAFKEAESSLTYQDLSNMNEFHQTHRSIDKWTKNHPINNDFARFNTIITSLKAPDEAFSRKNYVRKFLRALHPKWRAKVMTIEELKDLSSLALDELIDNLKLHEVVMKKDFENYRGKKERVKSIALKAQKESSDDKTSTSRSDDE</sequence>
<dbReference type="PANTHER" id="PTHR42648:SF18">
    <property type="entry name" value="RETROTRANSPOSON, UNCLASSIFIED-LIKE PROTEIN"/>
    <property type="match status" value="1"/>
</dbReference>
<dbReference type="SUPFAM" id="SSF53098">
    <property type="entry name" value="Ribonuclease H-like"/>
    <property type="match status" value="1"/>
</dbReference>
<protein>
    <submittedName>
        <fullName evidence="3">Retrovirus-related pol polyprotein from transposon TNT 1-94</fullName>
    </submittedName>
</protein>
<dbReference type="Pfam" id="PF00665">
    <property type="entry name" value="rve"/>
    <property type="match status" value="1"/>
</dbReference>
<organism evidence="3 4">
    <name type="scientific">Tanacetum coccineum</name>
    <dbReference type="NCBI Taxonomy" id="301880"/>
    <lineage>
        <taxon>Eukaryota</taxon>
        <taxon>Viridiplantae</taxon>
        <taxon>Streptophyta</taxon>
        <taxon>Embryophyta</taxon>
        <taxon>Tracheophyta</taxon>
        <taxon>Spermatophyta</taxon>
        <taxon>Magnoliopsida</taxon>
        <taxon>eudicotyledons</taxon>
        <taxon>Gunneridae</taxon>
        <taxon>Pentapetalae</taxon>
        <taxon>asterids</taxon>
        <taxon>campanulids</taxon>
        <taxon>Asterales</taxon>
        <taxon>Asteraceae</taxon>
        <taxon>Asteroideae</taxon>
        <taxon>Anthemideae</taxon>
        <taxon>Anthemidinae</taxon>
        <taxon>Tanacetum</taxon>
    </lineage>
</organism>
<keyword evidence="4" id="KW-1185">Reference proteome</keyword>
<evidence type="ECO:0000259" key="2">
    <source>
        <dbReference type="PROSITE" id="PS50994"/>
    </source>
</evidence>
<evidence type="ECO:0000313" key="4">
    <source>
        <dbReference type="Proteomes" id="UP001151760"/>
    </source>
</evidence>
<dbReference type="InterPro" id="IPR012337">
    <property type="entry name" value="RNaseH-like_sf"/>
</dbReference>
<feature type="region of interest" description="Disordered" evidence="1">
    <location>
        <begin position="242"/>
        <end position="289"/>
    </location>
</feature>
<feature type="compositionally biased region" description="Polar residues" evidence="1">
    <location>
        <begin position="207"/>
        <end position="224"/>
    </location>
</feature>
<accession>A0ABQ5GJN4</accession>
<dbReference type="PROSITE" id="PS50994">
    <property type="entry name" value="INTEGRASE"/>
    <property type="match status" value="1"/>
</dbReference>
<dbReference type="Gene3D" id="3.30.420.10">
    <property type="entry name" value="Ribonuclease H-like superfamily/Ribonuclease H"/>
    <property type="match status" value="1"/>
</dbReference>
<dbReference type="InterPro" id="IPR001584">
    <property type="entry name" value="Integrase_cat-core"/>
</dbReference>